<name>A0ABM6GCD3_9BACT</name>
<evidence type="ECO:0000313" key="2">
    <source>
        <dbReference type="EMBL" id="APT73181.1"/>
    </source>
</evidence>
<dbReference type="Pfam" id="PF04025">
    <property type="entry name" value="RemA-like"/>
    <property type="match status" value="1"/>
</dbReference>
<dbReference type="PANTHER" id="PTHR38449">
    <property type="entry name" value="REGULATORY PROTEIN TM_1690-RELATED"/>
    <property type="match status" value="1"/>
</dbReference>
<dbReference type="NCBIfam" id="NF003315">
    <property type="entry name" value="PRK04323.1"/>
    <property type="match status" value="1"/>
</dbReference>
<dbReference type="RefSeq" id="WP_012056339.1">
    <property type="nucleotide sequence ID" value="NZ_CP007389.1"/>
</dbReference>
<organism evidence="2 3">
    <name type="scientific">Thermosipho melanesiensis</name>
    <dbReference type="NCBI Taxonomy" id="46541"/>
    <lineage>
        <taxon>Bacteria</taxon>
        <taxon>Thermotogati</taxon>
        <taxon>Thermotogota</taxon>
        <taxon>Thermotogae</taxon>
        <taxon>Thermotogales</taxon>
        <taxon>Fervidobacteriaceae</taxon>
        <taxon>Thermosipho</taxon>
    </lineage>
</organism>
<evidence type="ECO:0000313" key="3">
    <source>
        <dbReference type="Proteomes" id="UP000185490"/>
    </source>
</evidence>
<dbReference type="PANTHER" id="PTHR38449:SF1">
    <property type="entry name" value="REGULATORY PROTEIN SSL2874-RELATED"/>
    <property type="match status" value="1"/>
</dbReference>
<proteinExistence type="inferred from homology"/>
<dbReference type="Proteomes" id="UP000185490">
    <property type="component" value="Chromosome"/>
</dbReference>
<dbReference type="EMBL" id="CP007389">
    <property type="protein sequence ID" value="APT73181.1"/>
    <property type="molecule type" value="Genomic_DNA"/>
</dbReference>
<comment type="similarity">
    <text evidence="1">Belongs to the RemA family.</text>
</comment>
<dbReference type="HAMAP" id="MF_01503">
    <property type="entry name" value="RemA"/>
    <property type="match status" value="1"/>
</dbReference>
<gene>
    <name evidence="2" type="ORF">BW47_00545</name>
</gene>
<dbReference type="InterPro" id="IPR007169">
    <property type="entry name" value="RemA-like"/>
</dbReference>
<accession>A0ABM6GCD3</accession>
<protein>
    <recommendedName>
        <fullName evidence="1">Putative regulatory protein BW47_00545</fullName>
    </recommendedName>
</protein>
<keyword evidence="3" id="KW-1185">Reference proteome</keyword>
<sequence>MFGLINIGFGNVIAGDRIVAIVNPESAPLKRLKEDAKEEGKLIDATYGRKTRAILISDSNHIILSAIQPETIAQRFMQSFFEIEEQLERIRRKG</sequence>
<evidence type="ECO:0000256" key="1">
    <source>
        <dbReference type="HAMAP-Rule" id="MF_01503"/>
    </source>
</evidence>
<reference evidence="2 3" key="1">
    <citation type="submission" date="2014-02" db="EMBL/GenBank/DDBJ databases">
        <title>Diversity of Thermotogales isolates from hydrothermal vents.</title>
        <authorList>
            <person name="Haverkamp T.H.A."/>
            <person name="Lossouarn J."/>
            <person name="Geslin C."/>
            <person name="Nesbo C.L."/>
        </authorList>
    </citation>
    <scope>NUCLEOTIDE SEQUENCE [LARGE SCALE GENOMIC DNA]</scope>
    <source>
        <strain evidence="2 3">431</strain>
    </source>
</reference>